<dbReference type="PROSITE" id="PS50983">
    <property type="entry name" value="FE_B12_PBP"/>
    <property type="match status" value="1"/>
</dbReference>
<feature type="domain" description="Fe/B12 periplasmic-binding" evidence="2">
    <location>
        <begin position="47"/>
        <end position="340"/>
    </location>
</feature>
<gene>
    <name evidence="3" type="ORF">E9531_13015</name>
</gene>
<evidence type="ECO:0000256" key="1">
    <source>
        <dbReference type="SAM" id="SignalP"/>
    </source>
</evidence>
<sequence>MPMPLLTPRTLLASALSLLPFVAGATTYPLNVENCGYTVAYDKAPASVVTIGQAGTEMLYALDLGDKLVGTSLWFNPVLPQFKSINDKVERLADNDPSFESVIGKRPALIVSQFEWMVGKDGVVGTREQFHDLSIATYAMPSDCEGKNNLTGADGTRTAAYDVQALYKSIHQLAQIFDVEPRGQALVQALTQRQTQAVAKVQASPHKDLTAALWFSSADLAIDPYMAGQKGVAGYMMQTLGLRNIVSSAEEWPTVGWETIAKANPSILIIARMDRRRFPADDYEKKLEFLKSDPVTQHMDAVKNNRIVVVDADALQGSIRLVDGMEQIADAVLQLQAKAP</sequence>
<dbReference type="EMBL" id="STFG01000016">
    <property type="protein sequence ID" value="THT99000.1"/>
    <property type="molecule type" value="Genomic_DNA"/>
</dbReference>
<comment type="caution">
    <text evidence="3">The sequence shown here is derived from an EMBL/GenBank/DDBJ whole genome shotgun (WGS) entry which is preliminary data.</text>
</comment>
<evidence type="ECO:0000313" key="3">
    <source>
        <dbReference type="EMBL" id="THT99000.1"/>
    </source>
</evidence>
<dbReference type="PANTHER" id="PTHR30535">
    <property type="entry name" value="VITAMIN B12-BINDING PROTEIN"/>
    <property type="match status" value="1"/>
</dbReference>
<dbReference type="RefSeq" id="WP_136574207.1">
    <property type="nucleotide sequence ID" value="NZ_STFG01000016.1"/>
</dbReference>
<evidence type="ECO:0000313" key="4">
    <source>
        <dbReference type="Proteomes" id="UP000308917"/>
    </source>
</evidence>
<dbReference type="Pfam" id="PF01497">
    <property type="entry name" value="Peripla_BP_2"/>
    <property type="match status" value="1"/>
</dbReference>
<accession>A0A4S8EXH9</accession>
<evidence type="ECO:0000259" key="2">
    <source>
        <dbReference type="PROSITE" id="PS50983"/>
    </source>
</evidence>
<protein>
    <submittedName>
        <fullName evidence="3">ABC transporter substrate-binding protein</fullName>
    </submittedName>
</protein>
<dbReference type="Gene3D" id="3.40.50.1980">
    <property type="entry name" value="Nitrogenase molybdenum iron protein domain"/>
    <property type="match status" value="2"/>
</dbReference>
<dbReference type="InterPro" id="IPR050902">
    <property type="entry name" value="ABC_Transporter_SBP"/>
</dbReference>
<feature type="chain" id="PRO_5020838530" evidence="1">
    <location>
        <begin position="26"/>
        <end position="340"/>
    </location>
</feature>
<reference evidence="3 4" key="1">
    <citation type="journal article" date="2015" name="Antonie Van Leeuwenhoek">
        <title>Lampropedia puyangensis sp. nov., isolated from symptomatic bark of Populus ? euramericana canker and emended description of Lampropedia hyalina (Ehrenberg 1832) Lee et al. 2004.</title>
        <authorList>
            <person name="Li Y."/>
            <person name="Wang T."/>
            <person name="Piao C.G."/>
            <person name="Wang L.F."/>
            <person name="Tian G.Z."/>
            <person name="Zhu T.H."/>
            <person name="Guo M.W."/>
        </authorList>
    </citation>
    <scope>NUCLEOTIDE SEQUENCE [LARGE SCALE GENOMIC DNA]</scope>
    <source>
        <strain evidence="3 4">2-bin</strain>
    </source>
</reference>
<dbReference type="AlphaFoldDB" id="A0A4S8EXH9"/>
<dbReference type="SUPFAM" id="SSF53807">
    <property type="entry name" value="Helical backbone' metal receptor"/>
    <property type="match status" value="1"/>
</dbReference>
<keyword evidence="4" id="KW-1185">Reference proteome</keyword>
<organism evidence="3 4">
    <name type="scientific">Lampropedia puyangensis</name>
    <dbReference type="NCBI Taxonomy" id="1330072"/>
    <lineage>
        <taxon>Bacteria</taxon>
        <taxon>Pseudomonadati</taxon>
        <taxon>Pseudomonadota</taxon>
        <taxon>Betaproteobacteria</taxon>
        <taxon>Burkholderiales</taxon>
        <taxon>Comamonadaceae</taxon>
        <taxon>Lampropedia</taxon>
    </lineage>
</organism>
<dbReference type="PANTHER" id="PTHR30535:SF7">
    <property type="entry name" value="IRON(III) DICITRATE-BINDING PROTEIN"/>
    <property type="match status" value="1"/>
</dbReference>
<keyword evidence="1" id="KW-0732">Signal</keyword>
<dbReference type="Proteomes" id="UP000308917">
    <property type="component" value="Unassembled WGS sequence"/>
</dbReference>
<proteinExistence type="predicted"/>
<dbReference type="OrthoDB" id="9797850at2"/>
<feature type="signal peptide" evidence="1">
    <location>
        <begin position="1"/>
        <end position="25"/>
    </location>
</feature>
<dbReference type="InterPro" id="IPR002491">
    <property type="entry name" value="ABC_transptr_periplasmic_BD"/>
</dbReference>
<name>A0A4S8EXH9_9BURK</name>